<dbReference type="GO" id="GO:0012505">
    <property type="term" value="C:endomembrane system"/>
    <property type="evidence" value="ECO:0007669"/>
    <property type="project" value="UniProtKB-SubCell"/>
</dbReference>
<evidence type="ECO:0000256" key="5">
    <source>
        <dbReference type="ARBA" id="ARBA00032658"/>
    </source>
</evidence>
<evidence type="ECO:0000256" key="7">
    <source>
        <dbReference type="SAM" id="Phobius"/>
    </source>
</evidence>
<dbReference type="GO" id="GO:0005737">
    <property type="term" value="C:cytoplasm"/>
    <property type="evidence" value="ECO:0007669"/>
    <property type="project" value="TreeGrafter"/>
</dbReference>
<evidence type="ECO:0000256" key="3">
    <source>
        <dbReference type="ARBA" id="ARBA00022989"/>
    </source>
</evidence>
<dbReference type="PRINTS" id="PR01000">
    <property type="entry name" value="SREBPS2PTASE"/>
</dbReference>
<keyword evidence="3 7" id="KW-1133">Transmembrane helix</keyword>
<dbReference type="GO" id="GO:0031293">
    <property type="term" value="P:membrane protein intracellular domain proteolysis"/>
    <property type="evidence" value="ECO:0007669"/>
    <property type="project" value="TreeGrafter"/>
</dbReference>
<comment type="subcellular location">
    <subcellularLocation>
        <location evidence="1">Endomembrane system</location>
        <topology evidence="1">Multi-pass membrane protein</topology>
    </subcellularLocation>
</comment>
<accession>A0A9W8HFT4</accession>
<reference evidence="9" key="1">
    <citation type="submission" date="2022-07" db="EMBL/GenBank/DDBJ databases">
        <title>Phylogenomic reconstructions and comparative analyses of Kickxellomycotina fungi.</title>
        <authorList>
            <person name="Reynolds N.K."/>
            <person name="Stajich J.E."/>
            <person name="Barry K."/>
            <person name="Grigoriev I.V."/>
            <person name="Crous P."/>
            <person name="Smith M.E."/>
        </authorList>
    </citation>
    <scope>NUCLEOTIDE SEQUENCE</scope>
    <source>
        <strain evidence="9">NBRC 105414</strain>
    </source>
</reference>
<name>A0A9W8HFT4_9FUNG</name>
<evidence type="ECO:0000256" key="6">
    <source>
        <dbReference type="SAM" id="MobiDB-lite"/>
    </source>
</evidence>
<evidence type="ECO:0000313" key="10">
    <source>
        <dbReference type="Proteomes" id="UP001140217"/>
    </source>
</evidence>
<feature type="compositionally biased region" description="Acidic residues" evidence="6">
    <location>
        <begin position="564"/>
        <end position="573"/>
    </location>
</feature>
<dbReference type="GO" id="GO:1905897">
    <property type="term" value="P:regulation of response to endoplasmic reticulum stress"/>
    <property type="evidence" value="ECO:0007669"/>
    <property type="project" value="TreeGrafter"/>
</dbReference>
<gene>
    <name evidence="9" type="ORF">H4R18_001340</name>
</gene>
<evidence type="ECO:0000256" key="1">
    <source>
        <dbReference type="ARBA" id="ARBA00004127"/>
    </source>
</evidence>
<keyword evidence="2 7" id="KW-0812">Transmembrane</keyword>
<keyword evidence="4 7" id="KW-0472">Membrane</keyword>
<feature type="region of interest" description="Disordered" evidence="6">
    <location>
        <begin position="548"/>
        <end position="595"/>
    </location>
</feature>
<dbReference type="InterPro" id="IPR008915">
    <property type="entry name" value="Peptidase_M50"/>
</dbReference>
<proteinExistence type="predicted"/>
<feature type="transmembrane region" description="Helical" evidence="7">
    <location>
        <begin position="605"/>
        <end position="629"/>
    </location>
</feature>
<feature type="domain" description="Peptidase M50" evidence="8">
    <location>
        <begin position="173"/>
        <end position="251"/>
    </location>
</feature>
<keyword evidence="10" id="KW-1185">Reference proteome</keyword>
<dbReference type="OrthoDB" id="7694678at2759"/>
<dbReference type="GO" id="GO:0016020">
    <property type="term" value="C:membrane"/>
    <property type="evidence" value="ECO:0007669"/>
    <property type="project" value="InterPro"/>
</dbReference>
<comment type="caution">
    <text evidence="9">The sequence shown here is derived from an EMBL/GenBank/DDBJ whole genome shotgun (WGS) entry which is preliminary data.</text>
</comment>
<evidence type="ECO:0000256" key="4">
    <source>
        <dbReference type="ARBA" id="ARBA00023136"/>
    </source>
</evidence>
<protein>
    <recommendedName>
        <fullName evidence="5">Endopeptidase S2P</fullName>
    </recommendedName>
</protein>
<evidence type="ECO:0000256" key="2">
    <source>
        <dbReference type="ARBA" id="ARBA00022692"/>
    </source>
</evidence>
<dbReference type="AlphaFoldDB" id="A0A9W8HFT4"/>
<dbReference type="EMBL" id="JANBUL010000034">
    <property type="protein sequence ID" value="KAJ2784027.1"/>
    <property type="molecule type" value="Genomic_DNA"/>
</dbReference>
<dbReference type="InterPro" id="IPR001193">
    <property type="entry name" value="MBTPS2"/>
</dbReference>
<dbReference type="Pfam" id="PF02163">
    <property type="entry name" value="Peptidase_M50"/>
    <property type="match status" value="1"/>
</dbReference>
<evidence type="ECO:0000313" key="9">
    <source>
        <dbReference type="EMBL" id="KAJ2784027.1"/>
    </source>
</evidence>
<dbReference type="Proteomes" id="UP001140217">
    <property type="component" value="Unassembled WGS sequence"/>
</dbReference>
<evidence type="ECO:0000259" key="8">
    <source>
        <dbReference type="Pfam" id="PF02163"/>
    </source>
</evidence>
<organism evidence="9 10">
    <name type="scientific">Coemansia javaensis</name>
    <dbReference type="NCBI Taxonomy" id="2761396"/>
    <lineage>
        <taxon>Eukaryota</taxon>
        <taxon>Fungi</taxon>
        <taxon>Fungi incertae sedis</taxon>
        <taxon>Zoopagomycota</taxon>
        <taxon>Kickxellomycotina</taxon>
        <taxon>Kickxellomycetes</taxon>
        <taxon>Kickxellales</taxon>
        <taxon>Kickxellaceae</taxon>
        <taxon>Coemansia</taxon>
    </lineage>
</organism>
<dbReference type="PANTHER" id="PTHR13325">
    <property type="entry name" value="PROTEASE M50 MEMBRANE-BOUND TRANSCRIPTION FACTOR SITE 2 PROTEASE"/>
    <property type="match status" value="1"/>
</dbReference>
<dbReference type="PANTHER" id="PTHR13325:SF3">
    <property type="entry name" value="MEMBRANE-BOUND TRANSCRIPTION FACTOR SITE-2 PROTEASE"/>
    <property type="match status" value="1"/>
</dbReference>
<sequence length="630" mass="64964">MSILLPVVVLGALWAAVNLGFALARRARPAALSDGSGSGAGAGAGAGAGLVSPLHLRVSTAACGDAIAAAAAAVPRRALDAFYSAGAAAGVGGMVLCVGVLAVAAAQIAAQITARITAALGPAGDGYGGGGGQRAADDRGGAWQTGGSGAAPLVLRPAIPGVTLPLGHAWQYVASLALCAAVHELGHALAAARAGVRVRRVGMFVVGIYPGAFVELARSQLERAPLAARLRVACAGVWHNALAALAAWLLLRSGGLGLALRSTGWAAAPGGVVAIDVARSSPLHGRLPLLSTIHRIDDVPLDPARLNVSAGRPSGADRFGIDRLGASPIARWTSVLTATRANRDTAAAGFCAAAADDADDGLCCEMSPRFPLGESPDSAIFCFEHFSPADAPGYRPQPQDRPHRRAPMCFDLRRTLEQTGAARCQSDRDCAAPGRQACVLPSSPFPDGRVLRLHYRAPGSPAPEMLVYAGAPAALWLDVQVSSLMPRWPWLPYRLPSWIETLVQYVLSFSLALGLLNATPARHLDGDLVLKLLVTMCDRHRRRSPHIAADAATNVLDQDGGDGNGDDDDDDDDEKGKPPCNIIAPLRSEPPHDADHGLSAGARRVYAAVSLATTALLAWCVVGSVVLLVL</sequence>
<feature type="transmembrane region" description="Helical" evidence="7">
    <location>
        <begin position="81"/>
        <end position="106"/>
    </location>
</feature>
<dbReference type="GO" id="GO:0004222">
    <property type="term" value="F:metalloendopeptidase activity"/>
    <property type="evidence" value="ECO:0007669"/>
    <property type="project" value="InterPro"/>
</dbReference>